<accession>A0ABQ5MKE8</accession>
<gene>
    <name evidence="2" type="ORF">Y10_22510</name>
</gene>
<evidence type="ECO:0000313" key="2">
    <source>
        <dbReference type="EMBL" id="GLB49883.1"/>
    </source>
</evidence>
<evidence type="ECO:0000259" key="1">
    <source>
        <dbReference type="Pfam" id="PF14542"/>
    </source>
</evidence>
<dbReference type="Pfam" id="PF14542">
    <property type="entry name" value="Acetyltransf_CG"/>
    <property type="match status" value="1"/>
</dbReference>
<dbReference type="InterPro" id="IPR031165">
    <property type="entry name" value="GNAT_YJDJ"/>
</dbReference>
<dbReference type="InterPro" id="IPR016181">
    <property type="entry name" value="Acyl_CoA_acyltransferase"/>
</dbReference>
<dbReference type="RefSeq" id="WP_281765503.1">
    <property type="nucleotide sequence ID" value="NZ_BRVO01000002.1"/>
</dbReference>
<name>A0ABQ5MKE8_9FLAO</name>
<comment type="caution">
    <text evidence="2">The sequence shown here is derived from an EMBL/GenBank/DDBJ whole genome shotgun (WGS) entry which is preliminary data.</text>
</comment>
<protein>
    <recommendedName>
        <fullName evidence="1">N-acetyltransferase domain-containing protein</fullName>
    </recommendedName>
</protein>
<dbReference type="Proteomes" id="UP001143543">
    <property type="component" value="Unassembled WGS sequence"/>
</dbReference>
<organism evidence="2 3">
    <name type="scientific">Neptunitalea lumnitzerae</name>
    <dbReference type="NCBI Taxonomy" id="2965509"/>
    <lineage>
        <taxon>Bacteria</taxon>
        <taxon>Pseudomonadati</taxon>
        <taxon>Bacteroidota</taxon>
        <taxon>Flavobacteriia</taxon>
        <taxon>Flavobacteriales</taxon>
        <taxon>Flavobacteriaceae</taxon>
        <taxon>Neptunitalea</taxon>
    </lineage>
</organism>
<keyword evidence="3" id="KW-1185">Reference proteome</keyword>
<sequence>MMSLEINDNDFLRQFEVEINGELAKIEYALQEKKVFLTKLSIPEDAEDSFKDDFIRAVLKKIEEKNCRVVPTSPQIAKFLRKNRMIYKDLLPVGIRI</sequence>
<proteinExistence type="predicted"/>
<reference evidence="2" key="1">
    <citation type="submission" date="2022-07" db="EMBL/GenBank/DDBJ databases">
        <title>Taxonomy of Novel Oxalotrophic and Methylotrophic Bacteria.</title>
        <authorList>
            <person name="Sahin N."/>
            <person name="Tani A."/>
        </authorList>
    </citation>
    <scope>NUCLEOTIDE SEQUENCE</scope>
    <source>
        <strain evidence="2">Y10</strain>
    </source>
</reference>
<dbReference type="EMBL" id="BRVO01000002">
    <property type="protein sequence ID" value="GLB49883.1"/>
    <property type="molecule type" value="Genomic_DNA"/>
</dbReference>
<feature type="domain" description="N-acetyltransferase" evidence="1">
    <location>
        <begin position="14"/>
        <end position="90"/>
    </location>
</feature>
<dbReference type="SUPFAM" id="SSF55729">
    <property type="entry name" value="Acyl-CoA N-acyltransferases (Nat)"/>
    <property type="match status" value="1"/>
</dbReference>
<dbReference type="Gene3D" id="3.40.630.30">
    <property type="match status" value="1"/>
</dbReference>
<evidence type="ECO:0000313" key="3">
    <source>
        <dbReference type="Proteomes" id="UP001143543"/>
    </source>
</evidence>